<dbReference type="GO" id="GO:0005886">
    <property type="term" value="C:plasma membrane"/>
    <property type="evidence" value="ECO:0007669"/>
    <property type="project" value="TreeGrafter"/>
</dbReference>
<dbReference type="PANTHER" id="PTHR23501:SF102">
    <property type="entry name" value="DRUG TRANSPORTER, PUTATIVE (AFU_ORTHOLOGUE AFUA_3G08530)-RELATED"/>
    <property type="match status" value="1"/>
</dbReference>
<feature type="transmembrane region" description="Helical" evidence="5">
    <location>
        <begin position="181"/>
        <end position="201"/>
    </location>
</feature>
<feature type="transmembrane region" description="Helical" evidence="5">
    <location>
        <begin position="247"/>
        <end position="267"/>
    </location>
</feature>
<dbReference type="InterPro" id="IPR005829">
    <property type="entry name" value="Sugar_transporter_CS"/>
</dbReference>
<feature type="transmembrane region" description="Helical" evidence="5">
    <location>
        <begin position="213"/>
        <end position="235"/>
    </location>
</feature>
<organism evidence="7 8">
    <name type="scientific">Rickenella mellea</name>
    <dbReference type="NCBI Taxonomy" id="50990"/>
    <lineage>
        <taxon>Eukaryota</taxon>
        <taxon>Fungi</taxon>
        <taxon>Dikarya</taxon>
        <taxon>Basidiomycota</taxon>
        <taxon>Agaricomycotina</taxon>
        <taxon>Agaricomycetes</taxon>
        <taxon>Hymenochaetales</taxon>
        <taxon>Rickenellaceae</taxon>
        <taxon>Rickenella</taxon>
    </lineage>
</organism>
<evidence type="ECO:0000256" key="2">
    <source>
        <dbReference type="ARBA" id="ARBA00022692"/>
    </source>
</evidence>
<proteinExistence type="predicted"/>
<evidence type="ECO:0000256" key="5">
    <source>
        <dbReference type="SAM" id="Phobius"/>
    </source>
</evidence>
<dbReference type="Gene3D" id="1.20.1250.20">
    <property type="entry name" value="MFS general substrate transporter like domains"/>
    <property type="match status" value="1"/>
</dbReference>
<feature type="transmembrane region" description="Helical" evidence="5">
    <location>
        <begin position="357"/>
        <end position="383"/>
    </location>
</feature>
<feature type="transmembrane region" description="Helical" evidence="5">
    <location>
        <begin position="314"/>
        <end position="336"/>
    </location>
</feature>
<dbReference type="PANTHER" id="PTHR23501">
    <property type="entry name" value="MAJOR FACILITATOR SUPERFAMILY"/>
    <property type="match status" value="1"/>
</dbReference>
<name>A0A4Y7QN09_9AGAM</name>
<dbReference type="VEuPathDB" id="FungiDB:BD410DRAFT_834824"/>
<dbReference type="EMBL" id="ML170157">
    <property type="protein sequence ID" value="TDL28795.1"/>
    <property type="molecule type" value="Genomic_DNA"/>
</dbReference>
<dbReference type="STRING" id="50990.A0A4Y7QN09"/>
<keyword evidence="2 5" id="KW-0812">Transmembrane</keyword>
<dbReference type="Pfam" id="PF07690">
    <property type="entry name" value="MFS_1"/>
    <property type="match status" value="1"/>
</dbReference>
<feature type="transmembrane region" description="Helical" evidence="5">
    <location>
        <begin position="287"/>
        <end position="308"/>
    </location>
</feature>
<protein>
    <submittedName>
        <fullName evidence="7">MFS general substrate transporter</fullName>
    </submittedName>
</protein>
<dbReference type="AlphaFoldDB" id="A0A4Y7QN09"/>
<feature type="transmembrane region" description="Helical" evidence="5">
    <location>
        <begin position="456"/>
        <end position="476"/>
    </location>
</feature>
<dbReference type="Gene3D" id="1.20.1720.10">
    <property type="entry name" value="Multidrug resistance protein D"/>
    <property type="match status" value="1"/>
</dbReference>
<dbReference type="InterPro" id="IPR020846">
    <property type="entry name" value="MFS_dom"/>
</dbReference>
<sequence>MPFHQTHASIDGCALPPPLSAAPELCDRIPHTKDTAASSKISLSDDGASRTDVSSQRTRDSIDIAKLEPYFANTNASVQRIPFAQLLLAHIGAALTLFLATTDATIVSTSLPTIVADLKGAQNQYSWVGVAYLLTQTAFQPLYGRFSDLLGRKTVLYSSVAIFMLGSLLCGLAPTLVWLCIFRALAGVGAGGIVSSVWMITSELVEEEKRAKWSQALSVTWSASALAGPLLGGVFSDGGGMHVTWRWAFYITIPIGSVAFVILYFSLRNVTLRQAAGVTWAEMWTKFDFIGLIAFMGGTVSVILGFSFSSEAGWASPSTLVPLLVGFTVLVIGSVYEMRTKRDPLFPASMFSDVRIAVILIISFLHNFAFNAGTFYLALYYQARRFPPAAVNGSNALHAGLRMLPYSLGSSLASMPAAWFIGYCHRSKKTTRGAEIIVSLGLAISLMITLGDQSSFALQVVSPLVAGIGIGMLFHAPYQILTKALGPEDISSATSAFFLVRFTGSTTGLAVAGAIFTSRLLSSPPTGFAFPSSGPSVDLRYLAQIEPLELRQAVLKVVSVAIKSIWIACTPCLGVSFLLSVLVQIRPRTPDSLSFDPAHCSSAVVKGQEVPSEKKLSEP</sequence>
<dbReference type="SUPFAM" id="SSF103473">
    <property type="entry name" value="MFS general substrate transporter"/>
    <property type="match status" value="1"/>
</dbReference>
<dbReference type="OrthoDB" id="2351791at2759"/>
<comment type="subcellular location">
    <subcellularLocation>
        <location evidence="1">Membrane</location>
        <topology evidence="1">Multi-pass membrane protein</topology>
    </subcellularLocation>
</comment>
<evidence type="ECO:0000256" key="4">
    <source>
        <dbReference type="ARBA" id="ARBA00023136"/>
    </source>
</evidence>
<reference evidence="7 8" key="1">
    <citation type="submission" date="2018-06" db="EMBL/GenBank/DDBJ databases">
        <title>A transcriptomic atlas of mushroom development highlights an independent origin of complex multicellularity.</title>
        <authorList>
            <consortium name="DOE Joint Genome Institute"/>
            <person name="Krizsan K."/>
            <person name="Almasi E."/>
            <person name="Merenyi Z."/>
            <person name="Sahu N."/>
            <person name="Viragh M."/>
            <person name="Koszo T."/>
            <person name="Mondo S."/>
            <person name="Kiss B."/>
            <person name="Balint B."/>
            <person name="Kues U."/>
            <person name="Barry K."/>
            <person name="Hegedus J.C."/>
            <person name="Henrissat B."/>
            <person name="Johnson J."/>
            <person name="Lipzen A."/>
            <person name="Ohm R."/>
            <person name="Nagy I."/>
            <person name="Pangilinan J."/>
            <person name="Yan J."/>
            <person name="Xiong Y."/>
            <person name="Grigoriev I.V."/>
            <person name="Hibbett D.S."/>
            <person name="Nagy L.G."/>
        </authorList>
    </citation>
    <scope>NUCLEOTIDE SEQUENCE [LARGE SCALE GENOMIC DNA]</scope>
    <source>
        <strain evidence="7 8">SZMC22713</strain>
    </source>
</reference>
<feature type="transmembrane region" description="Helical" evidence="5">
    <location>
        <begin position="496"/>
        <end position="516"/>
    </location>
</feature>
<evidence type="ECO:0000259" key="6">
    <source>
        <dbReference type="PROSITE" id="PS50850"/>
    </source>
</evidence>
<feature type="transmembrane region" description="Helical" evidence="5">
    <location>
        <begin position="155"/>
        <end position="175"/>
    </location>
</feature>
<feature type="transmembrane region" description="Helical" evidence="5">
    <location>
        <begin position="403"/>
        <end position="421"/>
    </location>
</feature>
<dbReference type="PROSITE" id="PS00217">
    <property type="entry name" value="SUGAR_TRANSPORT_2"/>
    <property type="match status" value="1"/>
</dbReference>
<dbReference type="GO" id="GO:0022857">
    <property type="term" value="F:transmembrane transporter activity"/>
    <property type="evidence" value="ECO:0007669"/>
    <property type="project" value="InterPro"/>
</dbReference>
<feature type="domain" description="Major facilitator superfamily (MFS) profile" evidence="6">
    <location>
        <begin position="89"/>
        <end position="588"/>
    </location>
</feature>
<dbReference type="InterPro" id="IPR036259">
    <property type="entry name" value="MFS_trans_sf"/>
</dbReference>
<evidence type="ECO:0000256" key="3">
    <source>
        <dbReference type="ARBA" id="ARBA00022989"/>
    </source>
</evidence>
<dbReference type="Proteomes" id="UP000294933">
    <property type="component" value="Unassembled WGS sequence"/>
</dbReference>
<feature type="transmembrane region" description="Helical" evidence="5">
    <location>
        <begin position="565"/>
        <end position="585"/>
    </location>
</feature>
<keyword evidence="4 5" id="KW-0472">Membrane</keyword>
<feature type="transmembrane region" description="Helical" evidence="5">
    <location>
        <begin position="433"/>
        <end position="450"/>
    </location>
</feature>
<gene>
    <name evidence="7" type="ORF">BD410DRAFT_834824</name>
</gene>
<evidence type="ECO:0000313" key="8">
    <source>
        <dbReference type="Proteomes" id="UP000294933"/>
    </source>
</evidence>
<keyword evidence="8" id="KW-1185">Reference proteome</keyword>
<accession>A0A4Y7QN09</accession>
<keyword evidence="3 5" id="KW-1133">Transmembrane helix</keyword>
<evidence type="ECO:0000256" key="1">
    <source>
        <dbReference type="ARBA" id="ARBA00004141"/>
    </source>
</evidence>
<dbReference type="InterPro" id="IPR011701">
    <property type="entry name" value="MFS"/>
</dbReference>
<dbReference type="PROSITE" id="PS50850">
    <property type="entry name" value="MFS"/>
    <property type="match status" value="1"/>
</dbReference>
<evidence type="ECO:0000313" key="7">
    <source>
        <dbReference type="EMBL" id="TDL28795.1"/>
    </source>
</evidence>